<proteinExistence type="inferred from homology"/>
<keyword evidence="3" id="KW-0539">Nucleus</keyword>
<dbReference type="EMBL" id="JAGPXC010000001">
    <property type="protein sequence ID" value="KAH6659867.1"/>
    <property type="molecule type" value="Genomic_DNA"/>
</dbReference>
<dbReference type="AlphaFoldDB" id="A0A9P9A2X3"/>
<evidence type="ECO:0000256" key="1">
    <source>
        <dbReference type="ARBA" id="ARBA00002688"/>
    </source>
</evidence>
<dbReference type="PANTHER" id="PTHR13261:SF0">
    <property type="entry name" value="BRCA2 AND CDKN1A-INTERACTING PROTEIN"/>
    <property type="match status" value="1"/>
</dbReference>
<dbReference type="Proteomes" id="UP000758603">
    <property type="component" value="Unassembled WGS sequence"/>
</dbReference>
<keyword evidence="3" id="KW-0813">Transport</keyword>
<organism evidence="5 6">
    <name type="scientific">Truncatella angustata</name>
    <dbReference type="NCBI Taxonomy" id="152316"/>
    <lineage>
        <taxon>Eukaryota</taxon>
        <taxon>Fungi</taxon>
        <taxon>Dikarya</taxon>
        <taxon>Ascomycota</taxon>
        <taxon>Pezizomycotina</taxon>
        <taxon>Sordariomycetes</taxon>
        <taxon>Xylariomycetidae</taxon>
        <taxon>Amphisphaeriales</taxon>
        <taxon>Sporocadaceae</taxon>
        <taxon>Truncatella</taxon>
    </lineage>
</organism>
<dbReference type="Pfam" id="PF13862">
    <property type="entry name" value="BCCIP"/>
    <property type="match status" value="1"/>
</dbReference>
<dbReference type="GO" id="GO:0005634">
    <property type="term" value="C:nucleus"/>
    <property type="evidence" value="ECO:0007669"/>
    <property type="project" value="UniProtKB-SubCell"/>
</dbReference>
<dbReference type="PIRSF" id="PIRSF028983">
    <property type="entry name" value="BCP1"/>
    <property type="match status" value="1"/>
</dbReference>
<dbReference type="RefSeq" id="XP_045963998.1">
    <property type="nucleotide sequence ID" value="XM_046106289.1"/>
</dbReference>
<feature type="region of interest" description="Disordered" evidence="4">
    <location>
        <begin position="1"/>
        <end position="27"/>
    </location>
</feature>
<comment type="subcellular location">
    <subcellularLocation>
        <location evidence="3">Nucleus</location>
    </subcellularLocation>
</comment>
<evidence type="ECO:0000256" key="3">
    <source>
        <dbReference type="PIRNR" id="PIRNR028983"/>
    </source>
</evidence>
<dbReference type="OrthoDB" id="27543at2759"/>
<dbReference type="GO" id="GO:0015031">
    <property type="term" value="P:protein transport"/>
    <property type="evidence" value="ECO:0007669"/>
    <property type="project" value="UniProtKB-KW"/>
</dbReference>
<name>A0A9P9A2X3_9PEZI</name>
<evidence type="ECO:0000256" key="2">
    <source>
        <dbReference type="ARBA" id="ARBA00006781"/>
    </source>
</evidence>
<gene>
    <name evidence="5" type="ORF">BKA67DRAFT_653075</name>
</gene>
<dbReference type="GeneID" id="70135180"/>
<evidence type="ECO:0000256" key="4">
    <source>
        <dbReference type="SAM" id="MobiDB-lite"/>
    </source>
</evidence>
<accession>A0A9P9A2X3</accession>
<evidence type="ECO:0000313" key="6">
    <source>
        <dbReference type="Proteomes" id="UP000758603"/>
    </source>
</evidence>
<sequence length="285" mass="31870">MAKKRAREADGAAPDPNRMQEDESSDDDDFDIVNVDFEWFNFSEVDFHGTKSLLRQLLDVDSQLFDISGLADLILSQPTIGSTVKVDGEKADPYAMLTALNLQEHREKKPFADLTQYISEKAKSIEALSPLPELLASGKHVGLVLSERLINMPSEISPPMYNLLIDEIEAAVEDKEPYEFSHYLILSKVYHEVESTLDVLDERKKKKGKVAEPAVFYFHPEDEVLARHAVASGTYEFTKHSEAVADSKRAFQEMGIQPKGCLMLIEADKFAGAVKAINEYLSPSS</sequence>
<dbReference type="PANTHER" id="PTHR13261">
    <property type="entry name" value="BRCA2 AND CDKN1A INTERACTING PROTEIN"/>
    <property type="match status" value="1"/>
</dbReference>
<comment type="similarity">
    <text evidence="2 3">Belongs to the BCP1 family.</text>
</comment>
<dbReference type="InterPro" id="IPR025602">
    <property type="entry name" value="BCP1_family"/>
</dbReference>
<keyword evidence="3" id="KW-0653">Protein transport</keyword>
<reference evidence="5" key="1">
    <citation type="journal article" date="2021" name="Nat. Commun.">
        <title>Genetic determinants of endophytism in the Arabidopsis root mycobiome.</title>
        <authorList>
            <person name="Mesny F."/>
            <person name="Miyauchi S."/>
            <person name="Thiergart T."/>
            <person name="Pickel B."/>
            <person name="Atanasova L."/>
            <person name="Karlsson M."/>
            <person name="Huettel B."/>
            <person name="Barry K.W."/>
            <person name="Haridas S."/>
            <person name="Chen C."/>
            <person name="Bauer D."/>
            <person name="Andreopoulos W."/>
            <person name="Pangilinan J."/>
            <person name="LaButti K."/>
            <person name="Riley R."/>
            <person name="Lipzen A."/>
            <person name="Clum A."/>
            <person name="Drula E."/>
            <person name="Henrissat B."/>
            <person name="Kohler A."/>
            <person name="Grigoriev I.V."/>
            <person name="Martin F.M."/>
            <person name="Hacquard S."/>
        </authorList>
    </citation>
    <scope>NUCLEOTIDE SEQUENCE</scope>
    <source>
        <strain evidence="5">MPI-SDFR-AT-0073</strain>
    </source>
</reference>
<protein>
    <recommendedName>
        <fullName evidence="3">Protein BCP1</fullName>
    </recommendedName>
</protein>
<comment type="function">
    <text evidence="1 3">Involved in nuclear export, actin cytoskeleton organization and vesicular transport.</text>
</comment>
<keyword evidence="6" id="KW-1185">Reference proteome</keyword>
<evidence type="ECO:0000313" key="5">
    <source>
        <dbReference type="EMBL" id="KAH6659867.1"/>
    </source>
</evidence>
<comment type="caution">
    <text evidence="5">The sequence shown here is derived from an EMBL/GenBank/DDBJ whole genome shotgun (WGS) entry which is preliminary data.</text>
</comment>